<dbReference type="AlphaFoldDB" id="A0A6A3LX04"/>
<proteinExistence type="predicted"/>
<keyword evidence="1" id="KW-0812">Transmembrane</keyword>
<evidence type="ECO:0000256" key="2">
    <source>
        <dbReference type="SAM" id="SignalP"/>
    </source>
</evidence>
<gene>
    <name evidence="3" type="ORF">PR002_g11922</name>
</gene>
<reference evidence="3 4" key="1">
    <citation type="submission" date="2018-09" db="EMBL/GenBank/DDBJ databases">
        <title>Genomic investigation of the strawberry pathogen Phytophthora fragariae indicates pathogenicity is determined by transcriptional variation in three key races.</title>
        <authorList>
            <person name="Adams T.M."/>
            <person name="Armitage A.D."/>
            <person name="Sobczyk M.K."/>
            <person name="Bates H.J."/>
            <person name="Dunwell J.M."/>
            <person name="Nellist C.F."/>
            <person name="Harrison R.J."/>
        </authorList>
    </citation>
    <scope>NUCLEOTIDE SEQUENCE [LARGE SCALE GENOMIC DNA]</scope>
    <source>
        <strain evidence="3 4">SCRP324</strain>
    </source>
</reference>
<feature type="chain" id="PRO_5025551523" evidence="2">
    <location>
        <begin position="34"/>
        <end position="492"/>
    </location>
</feature>
<dbReference type="PANTHER" id="PTHR33390">
    <property type="entry name" value="STRESS UP-REGULATED NOD 19 PROTEIN"/>
    <property type="match status" value="1"/>
</dbReference>
<dbReference type="PANTHER" id="PTHR33390:SF1">
    <property type="entry name" value="STRESS UP-REGULATED NOD 19 PROTEIN"/>
    <property type="match status" value="1"/>
</dbReference>
<dbReference type="EMBL" id="QXFU01000731">
    <property type="protein sequence ID" value="KAE9022667.1"/>
    <property type="molecule type" value="Genomic_DNA"/>
</dbReference>
<evidence type="ECO:0000256" key="1">
    <source>
        <dbReference type="SAM" id="Phobius"/>
    </source>
</evidence>
<keyword evidence="1" id="KW-0472">Membrane</keyword>
<sequence>MAVASKLSICSAKLKSMMGPLLLILLLSSLAAAAKPETKRYTALTPPLSLSQGEVTNSFHRLPIPKGPISVYRFEADVVEQDAGGNVVPVPTFDAYLHHHVFGSTHKQYDAMKSRWAPMKPKNFSRSVAFGAGTECRGTPQEFYFPYAFMTVEGEDEWMANVHIINTRKMAPERAHRCLECPCTSEDVFTAEAVNEIPFRNGSCNAQLRFEENTVCSAETYHGGLRCCEDAEFCLEHDELEVAAASNAKYQLRYSLEYAEIVPENRPLYLAACCDASGSLEHMGNIEYDVPVCDPETHPGCVHTLSTRQRLDNGSIPLFSYRQHPPEPEREVELVYAVGHQHRGGLGIQLYDDATGDLLCASVPEYGSGTEAGNEDGYVISMSTCTFDPPRRMRTTDIVRIVALYNNTLPHTGVMSLMYMALSDFPLEETAALKTTDTAAATAVSSVSSGTDNWAFLGLGVAAGAAACALVMAILKRWKQRAGYTPLQPRAN</sequence>
<comment type="caution">
    <text evidence="3">The sequence shown here is derived from an EMBL/GenBank/DDBJ whole genome shotgun (WGS) entry which is preliminary data.</text>
</comment>
<dbReference type="OrthoDB" id="1923469at2759"/>
<protein>
    <submittedName>
        <fullName evidence="3">Uncharacterized protein</fullName>
    </submittedName>
</protein>
<keyword evidence="2" id="KW-0732">Signal</keyword>
<dbReference type="Pfam" id="PF07712">
    <property type="entry name" value="SURNod19"/>
    <property type="match status" value="1"/>
</dbReference>
<dbReference type="Proteomes" id="UP000435112">
    <property type="component" value="Unassembled WGS sequence"/>
</dbReference>
<organism evidence="3 4">
    <name type="scientific">Phytophthora rubi</name>
    <dbReference type="NCBI Taxonomy" id="129364"/>
    <lineage>
        <taxon>Eukaryota</taxon>
        <taxon>Sar</taxon>
        <taxon>Stramenopiles</taxon>
        <taxon>Oomycota</taxon>
        <taxon>Peronosporomycetes</taxon>
        <taxon>Peronosporales</taxon>
        <taxon>Peronosporaceae</taxon>
        <taxon>Phytophthora</taxon>
    </lineage>
</organism>
<feature type="signal peptide" evidence="2">
    <location>
        <begin position="1"/>
        <end position="33"/>
    </location>
</feature>
<evidence type="ECO:0000313" key="4">
    <source>
        <dbReference type="Proteomes" id="UP000435112"/>
    </source>
</evidence>
<name>A0A6A3LX04_9STRA</name>
<feature type="transmembrane region" description="Helical" evidence="1">
    <location>
        <begin position="454"/>
        <end position="475"/>
    </location>
</feature>
<accession>A0A6A3LX04</accession>
<evidence type="ECO:0000313" key="3">
    <source>
        <dbReference type="EMBL" id="KAE9022667.1"/>
    </source>
</evidence>
<keyword evidence="1" id="KW-1133">Transmembrane helix</keyword>
<dbReference type="InterPro" id="IPR011692">
    <property type="entry name" value="Stress_up-reg_Nod19"/>
</dbReference>